<dbReference type="InterPro" id="IPR008942">
    <property type="entry name" value="ENTH_VHS"/>
</dbReference>
<keyword evidence="1" id="KW-0175">Coiled coil</keyword>
<reference evidence="6" key="4">
    <citation type="submission" date="2024-10" db="EMBL/GenBank/DDBJ databases">
        <authorList>
            <consortium name="WormBase Consortium"/>
            <person name="WormBase"/>
        </authorList>
    </citation>
    <scope>NUCLEOTIDE SEQUENCE</scope>
    <source>
        <strain evidence="6">Bristol N2</strain>
    </source>
</reference>
<dbReference type="OMA" id="QNTHHDI"/>
<feature type="region of interest" description="Disordered" evidence="2">
    <location>
        <begin position="501"/>
        <end position="601"/>
    </location>
</feature>
<dbReference type="Pfam" id="PF04818">
    <property type="entry name" value="CID"/>
    <property type="match status" value="1"/>
</dbReference>
<dbReference type="InterPro" id="IPR006569">
    <property type="entry name" value="CID_dom"/>
</dbReference>
<dbReference type="AlphaFoldDB" id="G5ED97"/>
<keyword evidence="9" id="KW-1267">Proteomics identification</keyword>
<keyword evidence="7" id="KW-1185">Reference proteome</keyword>
<feature type="compositionally biased region" description="Basic and acidic residues" evidence="2">
    <location>
        <begin position="508"/>
        <end position="518"/>
    </location>
</feature>
<dbReference type="HOGENOM" id="CLU_445046_0_0_1"/>
<dbReference type="PaxDb" id="6239-F58G11.5.1"/>
<reference evidence="6 7" key="1">
    <citation type="journal article" date="1998" name="Science">
        <title>Genome sequence of the nematode C. elegans: a platform for investigating biology.</title>
        <authorList>
            <consortium name="The C. elegans sequencing consortium"/>
            <person name="Sulson J.E."/>
            <person name="Waterston R."/>
        </authorList>
    </citation>
    <scope>NUCLEOTIDE SEQUENCE [LARGE SCALE GENOMIC DNA]</scope>
    <source>
        <strain evidence="6 7">Bristol N2</strain>
    </source>
</reference>
<dbReference type="STRING" id="6239.F58G11.5.3"/>
<feature type="coiled-coil region" evidence="1">
    <location>
        <begin position="47"/>
        <end position="74"/>
    </location>
</feature>
<dbReference type="WormBase" id="F58G11.5">
    <property type="protein sequence ID" value="CE28038"/>
    <property type="gene ID" value="WBGene00006442"/>
    <property type="gene designation" value="tag-65"/>
</dbReference>
<feature type="compositionally biased region" description="Polar residues" evidence="2">
    <location>
        <begin position="336"/>
        <end position="345"/>
    </location>
</feature>
<dbReference type="FunCoup" id="G5ED97">
    <property type="interactions" value="3107"/>
</dbReference>
<evidence type="ECO:0000256" key="1">
    <source>
        <dbReference type="SAM" id="Coils"/>
    </source>
</evidence>
<dbReference type="InterPro" id="IPR056721">
    <property type="entry name" value="DUF7819"/>
</dbReference>
<feature type="region of interest" description="Disordered" evidence="2">
    <location>
        <begin position="652"/>
        <end position="675"/>
    </location>
</feature>
<feature type="compositionally biased region" description="Basic and acidic residues" evidence="2">
    <location>
        <begin position="320"/>
        <end position="334"/>
    </location>
</feature>
<dbReference type="Pfam" id="PF25127">
    <property type="entry name" value="DUF7819"/>
    <property type="match status" value="1"/>
</dbReference>
<feature type="compositionally biased region" description="Acidic residues" evidence="2">
    <location>
        <begin position="346"/>
        <end position="360"/>
    </location>
</feature>
<evidence type="ECO:0000313" key="7">
    <source>
        <dbReference type="Proteomes" id="UP000001940"/>
    </source>
</evidence>
<sequence>MNENSSWRGGSSSQHGQSWRSGDIPLPRDFPPPERQSIPSLMDPPEIVEWRKKIDELRQKIIDSEQNLNAHRNGMDELLMAHLKSAIRTSETMKIEKMLSQNNLNVEDLNSYLDAMATPKCSKDLISQAKKWIFEYCTSDQLREIILSFLLNKVKDEASGEYLRLHILYLINDWAFHCQRKKEENQMKMLARYVPKMYAYCIELSSSSELSNKLEGKLLGEWEGRQYFADSVFKQLRNTVQIVSTDREIEKSSYGTIRESIRSNLMATFDGYEQQHVTYSQHIQRQIDEVERKIDEFRHGPSSGPASHHPNAPLSNMRRSRFDQAPKHSAERPHASVSNTWNQNDQQDDGEDIDGMPFDEENLKPQKSYMALPAGIMTPLVSMNSVMYEPLDPEELEMPASVPPSSRLLAAKNMFHKGVEMDIALADGAITEDPTNLKYPLEFLEEKARIKKTFEEKQKCSVEEFITNRPSATDRERFDKTRKLKEEDQIEKIRKCVDAYYASQEPPENLREDSEARRSNSRSPPRDHKRSRSPSRSPSPRRRQRSSSNSSRSSGSSSRSSSSSRKSSPERGRDSNIGQRGYGGGGFSERPSFGFKSAQEPLSYDNKGAQLMAKMGWGGKGLGANESGIVDPVSGGEVRNRNEQFMGLGRSLDPYEQFRKQRSGTYHDRGSFHRK</sequence>
<dbReference type="OrthoDB" id="21470at2759"/>
<gene>
    <name evidence="6 8" type="primary">tag-65</name>
    <name evidence="5" type="synonym">scaf-6</name>
    <name evidence="6" type="ORF">CELE_F58G11.5</name>
    <name evidence="8" type="ORF">F58G11.5</name>
</gene>
<dbReference type="KEGG" id="cel:CELE_F58G11.5"/>
<dbReference type="SMART" id="SM00443">
    <property type="entry name" value="G_patch"/>
    <property type="match status" value="1"/>
</dbReference>
<dbReference type="PeptideAtlas" id="G5ED97"/>
<feature type="compositionally biased region" description="Low complexity" evidence="2">
    <location>
        <begin position="546"/>
        <end position="566"/>
    </location>
</feature>
<accession>G5ED97</accession>
<protein>
    <submittedName>
        <fullName evidence="6">CID domain-containing protein</fullName>
    </submittedName>
    <submittedName>
        <fullName evidence="5">SR-related CTD associated factor 6</fullName>
    </submittedName>
</protein>
<feature type="domain" description="CID" evidence="4">
    <location>
        <begin position="101"/>
        <end position="244"/>
    </location>
</feature>
<dbReference type="SMR" id="G5ED97"/>
<dbReference type="RefSeq" id="NP_506386.1">
    <property type="nucleotide sequence ID" value="NM_073985.7"/>
</dbReference>
<dbReference type="PIR" id="T22938">
    <property type="entry name" value="T22938"/>
</dbReference>
<reference evidence="6" key="3">
    <citation type="submission" date="2003-03" db="EMBL/GenBank/DDBJ databases">
        <authorList>
            <person name="Sulson J.E."/>
            <person name="Waterston R."/>
        </authorList>
    </citation>
    <scope>NUCLEOTIDE SEQUENCE</scope>
    <source>
        <strain evidence="6">Bristol N2</strain>
    </source>
</reference>
<dbReference type="CTD" id="179857"/>
<dbReference type="GO" id="GO:0006874">
    <property type="term" value="P:intracellular calcium ion homeostasis"/>
    <property type="evidence" value="ECO:0000318"/>
    <property type="project" value="GO_Central"/>
</dbReference>
<evidence type="ECO:0000259" key="4">
    <source>
        <dbReference type="PROSITE" id="PS51391"/>
    </source>
</evidence>
<dbReference type="GO" id="GO:0003676">
    <property type="term" value="F:nucleic acid binding"/>
    <property type="evidence" value="ECO:0007669"/>
    <property type="project" value="InterPro"/>
</dbReference>
<dbReference type="Proteomes" id="UP000001940">
    <property type="component" value="Chromosome V"/>
</dbReference>
<dbReference type="Bgee" id="WBGene00006442">
    <property type="expression patterns" value="Expressed in germ line (C elegans) and 4 other cell types or tissues"/>
</dbReference>
<evidence type="ECO:0000313" key="5">
    <source>
        <dbReference type="EMBL" id="AAN77185.1"/>
    </source>
</evidence>
<dbReference type="PANTHER" id="PTHR12323:SF0">
    <property type="entry name" value="CALCIUM HOMEOSTASIS ENDOPLASMIC RETICULUM PROTEIN"/>
    <property type="match status" value="1"/>
</dbReference>
<evidence type="ECO:0000259" key="3">
    <source>
        <dbReference type="PROSITE" id="PS50174"/>
    </source>
</evidence>
<proteinExistence type="evidence at protein level"/>
<feature type="region of interest" description="Disordered" evidence="2">
    <location>
        <begin position="297"/>
        <end position="361"/>
    </location>
</feature>
<dbReference type="GeneID" id="179857"/>
<dbReference type="AGR" id="WB:WBGene00006442"/>
<evidence type="ECO:0000313" key="8">
    <source>
        <dbReference type="WormBase" id="F58G11.5"/>
    </source>
</evidence>
<dbReference type="EMBL" id="AF536544">
    <property type="protein sequence ID" value="AAN77185.1"/>
    <property type="molecule type" value="mRNA"/>
</dbReference>
<dbReference type="GO" id="GO:0048471">
    <property type="term" value="C:perinuclear region of cytoplasm"/>
    <property type="evidence" value="ECO:0000318"/>
    <property type="project" value="GO_Central"/>
</dbReference>
<feature type="compositionally biased region" description="Basic residues" evidence="2">
    <location>
        <begin position="527"/>
        <end position="545"/>
    </location>
</feature>
<dbReference type="EMBL" id="BX284605">
    <property type="protein sequence ID" value="CAB03149.2"/>
    <property type="molecule type" value="Genomic_DNA"/>
</dbReference>
<dbReference type="Pfam" id="PF01585">
    <property type="entry name" value="G-patch"/>
    <property type="match status" value="1"/>
</dbReference>
<feature type="region of interest" description="Disordered" evidence="2">
    <location>
        <begin position="1"/>
        <end position="43"/>
    </location>
</feature>
<evidence type="ECO:0007829" key="9">
    <source>
        <dbReference type="PeptideAtlas" id="G5ED97"/>
    </source>
</evidence>
<reference evidence="5" key="2">
    <citation type="submission" date="2002-08" db="EMBL/GenBank/DDBJ databases">
        <title>Functional characterization of the novel SR-related CTD associated factor, SCAF6.</title>
        <authorList>
            <person name="Sampson N.D."/>
            <person name="Hewitt J.E."/>
        </authorList>
    </citation>
    <scope>NUCLEOTIDE SEQUENCE</scope>
    <source>
        <strain evidence="5">N2</strain>
    </source>
</reference>
<dbReference type="PROSITE" id="PS51391">
    <property type="entry name" value="CID"/>
    <property type="match status" value="1"/>
</dbReference>
<dbReference type="InterPro" id="IPR000467">
    <property type="entry name" value="G_patch_dom"/>
</dbReference>
<feature type="compositionally biased region" description="Basic and acidic residues" evidence="2">
    <location>
        <begin position="665"/>
        <end position="675"/>
    </location>
</feature>
<dbReference type="eggNOG" id="KOG4368">
    <property type="taxonomic scope" value="Eukaryota"/>
</dbReference>
<dbReference type="Reactome" id="R-CEL-72163">
    <property type="pathway name" value="mRNA Splicing - Major Pathway"/>
</dbReference>
<feature type="domain" description="G-patch" evidence="3">
    <location>
        <begin position="604"/>
        <end position="653"/>
    </location>
</feature>
<name>G5ED97_CAEEL</name>
<dbReference type="PANTHER" id="PTHR12323">
    <property type="entry name" value="SR-RELATED CTD ASSOCIATED FACTOR 6"/>
    <property type="match status" value="1"/>
</dbReference>
<feature type="compositionally biased region" description="Polar residues" evidence="2">
    <location>
        <begin position="1"/>
        <end position="20"/>
    </location>
</feature>
<dbReference type="PROSITE" id="PS50174">
    <property type="entry name" value="G_PATCH"/>
    <property type="match status" value="1"/>
</dbReference>
<evidence type="ECO:0000256" key="2">
    <source>
        <dbReference type="SAM" id="MobiDB-lite"/>
    </source>
</evidence>
<evidence type="ECO:0000313" key="6">
    <source>
        <dbReference type="EMBL" id="CAB03149.2"/>
    </source>
</evidence>
<dbReference type="Gene3D" id="1.25.40.90">
    <property type="match status" value="1"/>
</dbReference>
<organism evidence="6 7">
    <name type="scientific">Caenorhabditis elegans</name>
    <dbReference type="NCBI Taxonomy" id="6239"/>
    <lineage>
        <taxon>Eukaryota</taxon>
        <taxon>Metazoa</taxon>
        <taxon>Ecdysozoa</taxon>
        <taxon>Nematoda</taxon>
        <taxon>Chromadorea</taxon>
        <taxon>Rhabditida</taxon>
        <taxon>Rhabditina</taxon>
        <taxon>Rhabditomorpha</taxon>
        <taxon>Rhabditoidea</taxon>
        <taxon>Rhabditidae</taxon>
        <taxon>Peloderinae</taxon>
        <taxon>Caenorhabditis</taxon>
    </lineage>
</organism>